<organism evidence="2 3">
    <name type="scientific">Botrytis galanthina</name>
    <dbReference type="NCBI Taxonomy" id="278940"/>
    <lineage>
        <taxon>Eukaryota</taxon>
        <taxon>Fungi</taxon>
        <taxon>Dikarya</taxon>
        <taxon>Ascomycota</taxon>
        <taxon>Pezizomycotina</taxon>
        <taxon>Leotiomycetes</taxon>
        <taxon>Helotiales</taxon>
        <taxon>Sclerotiniaceae</taxon>
        <taxon>Botrytis</taxon>
    </lineage>
</organism>
<feature type="region of interest" description="Disordered" evidence="1">
    <location>
        <begin position="289"/>
        <end position="379"/>
    </location>
</feature>
<dbReference type="InterPro" id="IPR006015">
    <property type="entry name" value="Universal_stress_UspA"/>
</dbReference>
<feature type="region of interest" description="Disordered" evidence="1">
    <location>
        <begin position="1"/>
        <end position="151"/>
    </location>
</feature>
<feature type="compositionally biased region" description="Low complexity" evidence="1">
    <location>
        <begin position="76"/>
        <end position="86"/>
    </location>
</feature>
<keyword evidence="3" id="KW-1185">Reference proteome</keyword>
<evidence type="ECO:0000256" key="1">
    <source>
        <dbReference type="SAM" id="MobiDB-lite"/>
    </source>
</evidence>
<name>A0A4S8QR25_9HELO</name>
<evidence type="ECO:0000313" key="2">
    <source>
        <dbReference type="EMBL" id="THV46262.1"/>
    </source>
</evidence>
<proteinExistence type="predicted"/>
<evidence type="ECO:0000313" key="3">
    <source>
        <dbReference type="Proteomes" id="UP000308671"/>
    </source>
</evidence>
<feature type="region of interest" description="Disordered" evidence="1">
    <location>
        <begin position="404"/>
        <end position="448"/>
    </location>
</feature>
<dbReference type="EMBL" id="PQXL01000401">
    <property type="protein sequence ID" value="THV46262.1"/>
    <property type="molecule type" value="Genomic_DNA"/>
</dbReference>
<feature type="compositionally biased region" description="Acidic residues" evidence="1">
    <location>
        <begin position="319"/>
        <end position="333"/>
    </location>
</feature>
<feature type="region of interest" description="Disordered" evidence="1">
    <location>
        <begin position="170"/>
        <end position="190"/>
    </location>
</feature>
<dbReference type="AlphaFoldDB" id="A0A4S8QR25"/>
<feature type="compositionally biased region" description="Low complexity" evidence="1">
    <location>
        <begin position="224"/>
        <end position="235"/>
    </location>
</feature>
<comment type="caution">
    <text evidence="2">The sequence shown here is derived from an EMBL/GenBank/DDBJ whole genome shotgun (WGS) entry which is preliminary data.</text>
</comment>
<accession>A0A4S8QR25</accession>
<dbReference type="PRINTS" id="PR01438">
    <property type="entry name" value="UNVRSLSTRESS"/>
</dbReference>
<feature type="compositionally biased region" description="Polar residues" evidence="1">
    <location>
        <begin position="24"/>
        <end position="39"/>
    </location>
</feature>
<feature type="region of interest" description="Disordered" evidence="1">
    <location>
        <begin position="209"/>
        <end position="258"/>
    </location>
</feature>
<dbReference type="Gene3D" id="3.40.50.620">
    <property type="entry name" value="HUPs"/>
    <property type="match status" value="1"/>
</dbReference>
<dbReference type="Proteomes" id="UP000308671">
    <property type="component" value="Unassembled WGS sequence"/>
</dbReference>
<feature type="compositionally biased region" description="Polar residues" evidence="1">
    <location>
        <begin position="98"/>
        <end position="132"/>
    </location>
</feature>
<dbReference type="InterPro" id="IPR014729">
    <property type="entry name" value="Rossmann-like_a/b/a_fold"/>
</dbReference>
<dbReference type="OrthoDB" id="992776at2759"/>
<dbReference type="SUPFAM" id="SSF52402">
    <property type="entry name" value="Adenine nucleotide alpha hydrolases-like"/>
    <property type="match status" value="1"/>
</dbReference>
<dbReference type="PANTHER" id="PTHR46100:SF4">
    <property type="entry name" value="USPA DOMAIN-CONTAINING PROTEIN"/>
    <property type="match status" value="1"/>
</dbReference>
<dbReference type="PANTHER" id="PTHR46100">
    <property type="entry name" value="IMP2'P"/>
    <property type="match status" value="1"/>
</dbReference>
<gene>
    <name evidence="2" type="ORF">BGAL_0401g00070</name>
</gene>
<protein>
    <submittedName>
        <fullName evidence="2">Uncharacterized protein</fullName>
    </submittedName>
</protein>
<reference evidence="2 3" key="1">
    <citation type="submission" date="2017-12" db="EMBL/GenBank/DDBJ databases">
        <title>Comparative genomics of Botrytis spp.</title>
        <authorList>
            <person name="Valero-Jimenez C.A."/>
            <person name="Tapia P."/>
            <person name="Veloso J."/>
            <person name="Silva-Moreno E."/>
            <person name="Staats M."/>
            <person name="Valdes J.H."/>
            <person name="Van Kan J.A.L."/>
        </authorList>
    </citation>
    <scope>NUCLEOTIDE SEQUENCE [LARGE SCALE GENOMIC DNA]</scope>
    <source>
        <strain evidence="2 3">MUCL435</strain>
    </source>
</reference>
<dbReference type="CDD" id="cd23659">
    <property type="entry name" value="USP_At3g01520-like"/>
    <property type="match status" value="1"/>
</dbReference>
<sequence>MANKNMSQESAAEQERQEVLALLHSTNARPRGSVSSTGSGHRAGGGRSLSPFANMARSPVRSMLDIDSAPAKPRHSSIGGTSTGSTAPVRSMLDVKTPLTTSPAVRSMLDVSSTAPTASGSRSAQTSPTTINHKTHAKNGRQSRSSSDAAAKSTIEFGPRAITRVDPNEYQFSGYLPSNPGGPSVPKRNTQAGKRITNSMAEVVRSGVDLSGFGGGRDRERHNSIGSASGIAAKSKSPHNRFSPRSSSPAPTDPSKYAVLDNGKVIDVNSAYQRLSDANLARSNGELSMLSQKSKQNRPDDEYFDINGPRLKKDYVPMEGEESVVDSTDESDDEGPRGRRKKARSVDGDDSERESTTLGMGQAKGPRTPLSQMAAAEAERQDVVAKEALNEKYKVKSLLDPEITLTGPAGHKPNKPVVHPHTSFDPDGSGEPSPHDSDTEADRGDVKKAQSLSLTMTAIRSTPTTSRCVRTIHRGDFKKVQQEARENQRRTRKYLVATDLSDEAAHALEWTIGTVLRDGDTMLAIYCVDEELGIITPDNSGDDAQIKQQISAIASAQRSARASRANTPLLTPSLGPGQLNHSFRLDPGSRAVSPMGRDSRSKAEQDRFRAVEDITDRVSDLLRKTKLQVQVNIEVLHCKNPKHLITEVIDYVNPTLVILGSRGRSALKGYVSNSINNLQENRKLMMGSVILGSFSNYLVTKSSVPVMVARKRLRKHNKQKRTPHIRLANNLTNPLVKSLASAKID</sequence>
<feature type="compositionally biased region" description="Basic and acidic residues" evidence="1">
    <location>
        <begin position="433"/>
        <end position="448"/>
    </location>
</feature>